<dbReference type="SUPFAM" id="SSF48300">
    <property type="entry name" value="Ribosomal protein L7/12, oligomerisation (N-terminal) domain"/>
    <property type="match status" value="1"/>
</dbReference>
<dbReference type="Pfam" id="PF16320">
    <property type="entry name" value="Ribosomal_L12_N"/>
    <property type="match status" value="1"/>
</dbReference>
<feature type="domain" description="Large ribosomal subunit protein bL12 oligomerization" evidence="6">
    <location>
        <begin position="36"/>
        <end position="79"/>
    </location>
</feature>
<dbReference type="PANTHER" id="PTHR45987">
    <property type="entry name" value="39S RIBOSOMAL PROTEIN L12"/>
    <property type="match status" value="1"/>
</dbReference>
<evidence type="ECO:0000256" key="4">
    <source>
        <dbReference type="HAMAP-Rule" id="MF_00368"/>
    </source>
</evidence>
<evidence type="ECO:0000259" key="5">
    <source>
        <dbReference type="Pfam" id="PF00542"/>
    </source>
</evidence>
<dbReference type="GO" id="GO:0022625">
    <property type="term" value="C:cytosolic large ribosomal subunit"/>
    <property type="evidence" value="ECO:0007669"/>
    <property type="project" value="TreeGrafter"/>
</dbReference>
<reference evidence="7" key="1">
    <citation type="journal article" date="2009" name="Environ. Microbiol.">
        <title>Dynamics of genome evolution in facultative symbionts of aphids.</title>
        <authorList>
            <person name="Degnan P.H."/>
            <person name="Leonardo T.E."/>
            <person name="Cass B.N."/>
            <person name="Hurwitz B."/>
            <person name="Stern D."/>
            <person name="Gibbs R.A."/>
            <person name="Richards S."/>
            <person name="Moran N.A."/>
        </authorList>
    </citation>
    <scope>NUCLEOTIDE SEQUENCE [LARGE SCALE GENOMIC DNA]</scope>
    <source>
        <strain evidence="7">LSR1</strain>
    </source>
</reference>
<evidence type="ECO:0000256" key="1">
    <source>
        <dbReference type="ARBA" id="ARBA00007197"/>
    </source>
</evidence>
<dbReference type="Proteomes" id="UP000005726">
    <property type="component" value="Unassembled WGS sequence"/>
</dbReference>
<dbReference type="GO" id="GO:0003735">
    <property type="term" value="F:structural constituent of ribosome"/>
    <property type="evidence" value="ECO:0007669"/>
    <property type="project" value="InterPro"/>
</dbReference>
<accession>E0WTT3</accession>
<dbReference type="SUPFAM" id="SSF54736">
    <property type="entry name" value="ClpS-like"/>
    <property type="match status" value="1"/>
</dbReference>
<feature type="domain" description="Large ribosomal subunit protein bL12 C-terminal" evidence="5">
    <location>
        <begin position="88"/>
        <end position="154"/>
    </location>
</feature>
<evidence type="ECO:0000313" key="7">
    <source>
        <dbReference type="EMBL" id="EFL91583.1"/>
    </source>
</evidence>
<dbReference type="Pfam" id="PF00542">
    <property type="entry name" value="Ribosomal_L12"/>
    <property type="match status" value="1"/>
</dbReference>
<comment type="subunit">
    <text evidence="4">Homodimer. Part of the ribosomal stalk of the 50S ribosomal subunit. Forms a multimeric L10(L12)X complex, where L10 forms an elongated spine to which 2 to 4 L12 dimers bind in a sequential fashion. Binds GTP-bound translation factors.</text>
</comment>
<dbReference type="STRING" id="663321.REG_1458"/>
<dbReference type="EMBL" id="GL379605">
    <property type="protein sequence ID" value="EFL91583.1"/>
    <property type="molecule type" value="Genomic_DNA"/>
</dbReference>
<keyword evidence="8" id="KW-1185">Reference proteome</keyword>
<dbReference type="Gene3D" id="3.30.1390.10">
    <property type="match status" value="1"/>
</dbReference>
<dbReference type="HOGENOM" id="CLU_086499_3_2_6"/>
<dbReference type="eggNOG" id="COG0222">
    <property type="taxonomic scope" value="Bacteria"/>
</dbReference>
<dbReference type="GO" id="GO:0006412">
    <property type="term" value="P:translation"/>
    <property type="evidence" value="ECO:0007669"/>
    <property type="project" value="UniProtKB-UniRule"/>
</dbReference>
<dbReference type="InterPro" id="IPR000206">
    <property type="entry name" value="Ribosomal_bL12"/>
</dbReference>
<dbReference type="AlphaFoldDB" id="E0WTT3"/>
<evidence type="ECO:0000259" key="6">
    <source>
        <dbReference type="Pfam" id="PF16320"/>
    </source>
</evidence>
<dbReference type="NCBIfam" id="TIGR00855">
    <property type="entry name" value="L12"/>
    <property type="match status" value="1"/>
</dbReference>
<dbReference type="Gene3D" id="1.20.5.710">
    <property type="entry name" value="Single helix bin"/>
    <property type="match status" value="1"/>
</dbReference>
<keyword evidence="2 4" id="KW-0689">Ribosomal protein</keyword>
<dbReference type="PANTHER" id="PTHR45987:SF4">
    <property type="entry name" value="LARGE RIBOSOMAL SUBUNIT PROTEIN BL12M"/>
    <property type="match status" value="1"/>
</dbReference>
<comment type="function">
    <text evidence="4">Forms part of the ribosomal stalk which helps the ribosome interact with GTP-bound translation factors. Is thus essential for accurate translation.</text>
</comment>
<organism evidence="7 8">
    <name type="scientific">Candidatus Regiella insecticola LSR1</name>
    <dbReference type="NCBI Taxonomy" id="663321"/>
    <lineage>
        <taxon>Bacteria</taxon>
        <taxon>Pseudomonadati</taxon>
        <taxon>Pseudomonadota</taxon>
        <taxon>Gammaproteobacteria</taxon>
        <taxon>Enterobacterales</taxon>
        <taxon>Enterobacteriaceae</taxon>
        <taxon>aphid secondary symbionts</taxon>
        <taxon>Candidatus Regiella</taxon>
    </lineage>
</organism>
<keyword evidence="3 4" id="KW-0687">Ribonucleoprotein</keyword>
<evidence type="ECO:0000313" key="8">
    <source>
        <dbReference type="Proteomes" id="UP000005726"/>
    </source>
</evidence>
<dbReference type="InterPro" id="IPR013823">
    <property type="entry name" value="Ribosomal_bL12_C"/>
</dbReference>
<evidence type="ECO:0000256" key="2">
    <source>
        <dbReference type="ARBA" id="ARBA00022980"/>
    </source>
</evidence>
<comment type="similarity">
    <text evidence="1 4">Belongs to the bacterial ribosomal protein bL12 family.</text>
</comment>
<proteinExistence type="inferred from homology"/>
<evidence type="ECO:0000256" key="3">
    <source>
        <dbReference type="ARBA" id="ARBA00023274"/>
    </source>
</evidence>
<dbReference type="InterPro" id="IPR008932">
    <property type="entry name" value="Ribosomal_bL12_oligo"/>
</dbReference>
<name>E0WTT3_9ENTR</name>
<dbReference type="CDD" id="cd00387">
    <property type="entry name" value="Ribosomal_L7_L12"/>
    <property type="match status" value="1"/>
</dbReference>
<gene>
    <name evidence="4 7" type="primary">rplL</name>
    <name evidence="7" type="ORF">REG_1458</name>
</gene>
<dbReference type="GO" id="GO:0003729">
    <property type="term" value="F:mRNA binding"/>
    <property type="evidence" value="ECO:0007669"/>
    <property type="project" value="TreeGrafter"/>
</dbReference>
<dbReference type="InterPro" id="IPR036235">
    <property type="entry name" value="Ribosomal_bL12_oligo_N_sf"/>
</dbReference>
<dbReference type="InterPro" id="IPR014719">
    <property type="entry name" value="Ribosomal_bL12_C/ClpS-like"/>
</dbReference>
<sequence>MYYHEGEGSQPTTWQLQRRKGINYFWILGTLVMSITKEQILEGVAALTVMEVVELIADMEEKFGVSAAAAVAAGPAMTAAVVEEKTEFDVILTTVGANKIQVIKAVREATGLGLKDAKDLVEGAPKAVKEGISKDDAEALKKKLEETGASCELK</sequence>
<dbReference type="FunFam" id="3.30.1390.10:FF:000001">
    <property type="entry name" value="50S ribosomal protein L7/L12"/>
    <property type="match status" value="1"/>
</dbReference>
<protein>
    <recommendedName>
        <fullName evidence="4">Large ribosomal subunit protein bL12</fullName>
    </recommendedName>
</protein>
<dbReference type="HAMAP" id="MF_00368">
    <property type="entry name" value="Ribosomal_bL12"/>
    <property type="match status" value="1"/>
</dbReference>